<keyword evidence="4 7" id="KW-0496">Mitochondrion</keyword>
<sequence>MLPTLSHDGDWVLVSPLPYFRPWAKSLSPSRGDLVVAFSPTDPRNTVCKRVIGVEGDVVEVEPRRGTGYRKWMGEEPWEEEVNNRDAVSTNDRPLRMGRRGEGQFIKVPKGHVWLAGDNLSNSTDSRTYGPVPVGIVKAKVLARVYPNFKWLNESAQPRVLDP</sequence>
<evidence type="ECO:0000256" key="4">
    <source>
        <dbReference type="ARBA" id="ARBA00023128"/>
    </source>
</evidence>
<dbReference type="InterPro" id="IPR000223">
    <property type="entry name" value="Pept_S26A_signal_pept_1"/>
</dbReference>
<dbReference type="EMBL" id="JAKWFO010000005">
    <property type="protein sequence ID" value="KAI9635893.1"/>
    <property type="molecule type" value="Genomic_DNA"/>
</dbReference>
<protein>
    <recommendedName>
        <fullName evidence="7">Mitochondrial inner membrane protease subunit</fullName>
        <ecNumber evidence="7">3.4.21.-</ecNumber>
    </recommendedName>
</protein>
<dbReference type="GO" id="GO:0042720">
    <property type="term" value="C:mitochondrial inner membrane peptidase complex"/>
    <property type="evidence" value="ECO:0007669"/>
    <property type="project" value="TreeGrafter"/>
</dbReference>
<dbReference type="GO" id="GO:0006465">
    <property type="term" value="P:signal peptide processing"/>
    <property type="evidence" value="ECO:0007669"/>
    <property type="project" value="InterPro"/>
</dbReference>
<organism evidence="9 10">
    <name type="scientific">Dioszegia hungarica</name>
    <dbReference type="NCBI Taxonomy" id="4972"/>
    <lineage>
        <taxon>Eukaryota</taxon>
        <taxon>Fungi</taxon>
        <taxon>Dikarya</taxon>
        <taxon>Basidiomycota</taxon>
        <taxon>Agaricomycotina</taxon>
        <taxon>Tremellomycetes</taxon>
        <taxon>Tremellales</taxon>
        <taxon>Bulleribasidiaceae</taxon>
        <taxon>Dioszegia</taxon>
    </lineage>
</organism>
<dbReference type="GeneID" id="77732209"/>
<keyword evidence="5" id="KW-0472">Membrane</keyword>
<dbReference type="AlphaFoldDB" id="A0AA38LUS9"/>
<keyword evidence="10" id="KW-1185">Reference proteome</keyword>
<dbReference type="PRINTS" id="PR00727">
    <property type="entry name" value="LEADERPTASE"/>
</dbReference>
<comment type="caution">
    <text evidence="9">The sequence shown here is derived from an EMBL/GenBank/DDBJ whole genome shotgun (WGS) entry which is preliminary data.</text>
</comment>
<dbReference type="Gene3D" id="2.10.109.10">
    <property type="entry name" value="Umud Fragment, subunit A"/>
    <property type="match status" value="1"/>
</dbReference>
<name>A0AA38LUS9_9TREE</name>
<comment type="similarity">
    <text evidence="6">Belongs to the peptidase S26 family. IMP1 subfamily.</text>
</comment>
<dbReference type="SUPFAM" id="SSF51306">
    <property type="entry name" value="LexA/Signal peptidase"/>
    <property type="match status" value="1"/>
</dbReference>
<dbReference type="GO" id="GO:0006627">
    <property type="term" value="P:protein processing involved in protein targeting to mitochondrion"/>
    <property type="evidence" value="ECO:0007669"/>
    <property type="project" value="TreeGrafter"/>
</dbReference>
<dbReference type="InterPro" id="IPR019533">
    <property type="entry name" value="Peptidase_S26"/>
</dbReference>
<evidence type="ECO:0000256" key="7">
    <source>
        <dbReference type="RuleBase" id="RU362041"/>
    </source>
</evidence>
<evidence type="ECO:0000256" key="2">
    <source>
        <dbReference type="ARBA" id="ARBA00022792"/>
    </source>
</evidence>
<dbReference type="NCBIfam" id="TIGR02227">
    <property type="entry name" value="sigpep_I_bact"/>
    <property type="match status" value="1"/>
</dbReference>
<dbReference type="PANTHER" id="PTHR12383">
    <property type="entry name" value="PROTEASE FAMILY S26 MITOCHONDRIAL INNER MEMBRANE PROTEASE-RELATED"/>
    <property type="match status" value="1"/>
</dbReference>
<dbReference type="Proteomes" id="UP001164286">
    <property type="component" value="Unassembled WGS sequence"/>
</dbReference>
<dbReference type="Pfam" id="PF10502">
    <property type="entry name" value="Peptidase_S26"/>
    <property type="match status" value="1"/>
</dbReference>
<dbReference type="GO" id="GO:0004252">
    <property type="term" value="F:serine-type endopeptidase activity"/>
    <property type="evidence" value="ECO:0007669"/>
    <property type="project" value="InterPro"/>
</dbReference>
<evidence type="ECO:0000259" key="8">
    <source>
        <dbReference type="Pfam" id="PF10502"/>
    </source>
</evidence>
<dbReference type="InterPro" id="IPR052064">
    <property type="entry name" value="Mito_IMP1_subunit"/>
</dbReference>
<gene>
    <name evidence="9" type="ORF">MKK02DRAFT_44591</name>
</gene>
<keyword evidence="3 7" id="KW-0378">Hydrolase</keyword>
<proteinExistence type="inferred from homology"/>
<evidence type="ECO:0000256" key="6">
    <source>
        <dbReference type="ARBA" id="ARBA00038445"/>
    </source>
</evidence>
<evidence type="ECO:0000256" key="1">
    <source>
        <dbReference type="ARBA" id="ARBA00004273"/>
    </source>
</evidence>
<dbReference type="RefSeq" id="XP_052945670.1">
    <property type="nucleotide sequence ID" value="XM_053093004.1"/>
</dbReference>
<keyword evidence="7" id="KW-0645">Protease</keyword>
<feature type="domain" description="Peptidase S26" evidence="8">
    <location>
        <begin position="1"/>
        <end position="145"/>
    </location>
</feature>
<comment type="subcellular location">
    <subcellularLocation>
        <location evidence="1 7">Mitochondrion inner membrane</location>
    </subcellularLocation>
</comment>
<dbReference type="PANTHER" id="PTHR12383:SF16">
    <property type="entry name" value="MITOCHONDRIAL INNER MEMBRANE PROTEASE SUBUNIT 1"/>
    <property type="match status" value="1"/>
</dbReference>
<evidence type="ECO:0000256" key="5">
    <source>
        <dbReference type="ARBA" id="ARBA00023136"/>
    </source>
</evidence>
<evidence type="ECO:0000256" key="3">
    <source>
        <dbReference type="ARBA" id="ARBA00022801"/>
    </source>
</evidence>
<dbReference type="EC" id="3.4.21.-" evidence="7"/>
<dbReference type="InterPro" id="IPR036286">
    <property type="entry name" value="LexA/Signal_pep-like_sf"/>
</dbReference>
<reference evidence="9" key="1">
    <citation type="journal article" date="2022" name="G3 (Bethesda)">
        <title>High quality genome of the basidiomycete yeast Dioszegia hungarica PDD-24b-2 isolated from cloud water.</title>
        <authorList>
            <person name="Jarrige D."/>
            <person name="Haridas S."/>
            <person name="Bleykasten-Grosshans C."/>
            <person name="Joly M."/>
            <person name="Nadalig T."/>
            <person name="Sancelme M."/>
            <person name="Vuilleumier S."/>
            <person name="Grigoriev I.V."/>
            <person name="Amato P."/>
            <person name="Bringel F."/>
        </authorList>
    </citation>
    <scope>NUCLEOTIDE SEQUENCE</scope>
    <source>
        <strain evidence="9">PDD-24b-2</strain>
    </source>
</reference>
<keyword evidence="2 7" id="KW-0999">Mitochondrion inner membrane</keyword>
<evidence type="ECO:0000313" key="9">
    <source>
        <dbReference type="EMBL" id="KAI9635893.1"/>
    </source>
</evidence>
<accession>A0AA38LUS9</accession>
<dbReference type="CDD" id="cd06530">
    <property type="entry name" value="S26_SPase_I"/>
    <property type="match status" value="1"/>
</dbReference>
<evidence type="ECO:0000313" key="10">
    <source>
        <dbReference type="Proteomes" id="UP001164286"/>
    </source>
</evidence>